<sequence>MAFIPTNFTYSYLPLNQLHSEAEIFLPMNSSCGDLKAHQQLRLMGVNKTIFMGETSFTFYILELFTVACNDYHRKIELKVI</sequence>
<comment type="caution">
    <text evidence="1">The sequence shown here is derived from an EMBL/GenBank/DDBJ whole genome shotgun (WGS) entry which is preliminary data.</text>
</comment>
<protein>
    <submittedName>
        <fullName evidence="1">Uncharacterized protein</fullName>
    </submittedName>
</protein>
<accession>A0AAD5M2R2</accession>
<dbReference type="EMBL" id="JAHQIW010000803">
    <property type="protein sequence ID" value="KAJ1350120.1"/>
    <property type="molecule type" value="Genomic_DNA"/>
</dbReference>
<dbReference type="Proteomes" id="UP001196413">
    <property type="component" value="Unassembled WGS sequence"/>
</dbReference>
<reference evidence="1" key="1">
    <citation type="submission" date="2021-06" db="EMBL/GenBank/DDBJ databases">
        <title>Parelaphostrongylus tenuis whole genome reference sequence.</title>
        <authorList>
            <person name="Garwood T.J."/>
            <person name="Larsen P.A."/>
            <person name="Fountain-Jones N.M."/>
            <person name="Garbe J.R."/>
            <person name="Macchietto M.G."/>
            <person name="Kania S.A."/>
            <person name="Gerhold R.W."/>
            <person name="Richards J.E."/>
            <person name="Wolf T.M."/>
        </authorList>
    </citation>
    <scope>NUCLEOTIDE SEQUENCE</scope>
    <source>
        <strain evidence="1">MNPRO001-30</strain>
        <tissue evidence="1">Meninges</tissue>
    </source>
</reference>
<evidence type="ECO:0000313" key="2">
    <source>
        <dbReference type="Proteomes" id="UP001196413"/>
    </source>
</evidence>
<organism evidence="1 2">
    <name type="scientific">Parelaphostrongylus tenuis</name>
    <name type="common">Meningeal worm</name>
    <dbReference type="NCBI Taxonomy" id="148309"/>
    <lineage>
        <taxon>Eukaryota</taxon>
        <taxon>Metazoa</taxon>
        <taxon>Ecdysozoa</taxon>
        <taxon>Nematoda</taxon>
        <taxon>Chromadorea</taxon>
        <taxon>Rhabditida</taxon>
        <taxon>Rhabditina</taxon>
        <taxon>Rhabditomorpha</taxon>
        <taxon>Strongyloidea</taxon>
        <taxon>Metastrongylidae</taxon>
        <taxon>Parelaphostrongylus</taxon>
    </lineage>
</organism>
<name>A0AAD5M2R2_PARTN</name>
<evidence type="ECO:0000313" key="1">
    <source>
        <dbReference type="EMBL" id="KAJ1350120.1"/>
    </source>
</evidence>
<proteinExistence type="predicted"/>
<gene>
    <name evidence="1" type="ORF">KIN20_005838</name>
</gene>
<keyword evidence="2" id="KW-1185">Reference proteome</keyword>
<dbReference type="AlphaFoldDB" id="A0AAD5M2R2"/>